<feature type="domain" description="Glycosyltransferase 61 catalytic" evidence="2">
    <location>
        <begin position="563"/>
        <end position="643"/>
    </location>
</feature>
<dbReference type="EMBL" id="MCGO01000039">
    <property type="protein sequence ID" value="ORY39649.1"/>
    <property type="molecule type" value="Genomic_DNA"/>
</dbReference>
<accession>A0A1Y2BY01</accession>
<evidence type="ECO:0000256" key="1">
    <source>
        <dbReference type="SAM" id="MobiDB-lite"/>
    </source>
</evidence>
<name>A0A1Y2BY01_9FUNG</name>
<gene>
    <name evidence="3" type="ORF">BCR33DRAFT_853412</name>
</gene>
<proteinExistence type="predicted"/>
<evidence type="ECO:0000259" key="2">
    <source>
        <dbReference type="Pfam" id="PF04577"/>
    </source>
</evidence>
<organism evidence="3 4">
    <name type="scientific">Rhizoclosmatium globosum</name>
    <dbReference type="NCBI Taxonomy" id="329046"/>
    <lineage>
        <taxon>Eukaryota</taxon>
        <taxon>Fungi</taxon>
        <taxon>Fungi incertae sedis</taxon>
        <taxon>Chytridiomycota</taxon>
        <taxon>Chytridiomycota incertae sedis</taxon>
        <taxon>Chytridiomycetes</taxon>
        <taxon>Chytridiales</taxon>
        <taxon>Chytriomycetaceae</taxon>
        <taxon>Rhizoclosmatium</taxon>
    </lineage>
</organism>
<dbReference type="GO" id="GO:0016757">
    <property type="term" value="F:glycosyltransferase activity"/>
    <property type="evidence" value="ECO:0007669"/>
    <property type="project" value="InterPro"/>
</dbReference>
<protein>
    <recommendedName>
        <fullName evidence="2">Glycosyltransferase 61 catalytic domain-containing protein</fullName>
    </recommendedName>
</protein>
<feature type="compositionally biased region" description="Polar residues" evidence="1">
    <location>
        <begin position="546"/>
        <end position="561"/>
    </location>
</feature>
<dbReference type="Proteomes" id="UP000193642">
    <property type="component" value="Unassembled WGS sequence"/>
</dbReference>
<feature type="region of interest" description="Disordered" evidence="1">
    <location>
        <begin position="546"/>
        <end position="566"/>
    </location>
</feature>
<reference evidence="3 4" key="1">
    <citation type="submission" date="2016-07" db="EMBL/GenBank/DDBJ databases">
        <title>Pervasive Adenine N6-methylation of Active Genes in Fungi.</title>
        <authorList>
            <consortium name="DOE Joint Genome Institute"/>
            <person name="Mondo S.J."/>
            <person name="Dannebaum R.O."/>
            <person name="Kuo R.C."/>
            <person name="Labutti K."/>
            <person name="Haridas S."/>
            <person name="Kuo A."/>
            <person name="Salamov A."/>
            <person name="Ahrendt S.R."/>
            <person name="Lipzen A."/>
            <person name="Sullivan W."/>
            <person name="Andreopoulos W.B."/>
            <person name="Clum A."/>
            <person name="Lindquist E."/>
            <person name="Daum C."/>
            <person name="Ramamoorthy G.K."/>
            <person name="Gryganskyi A."/>
            <person name="Culley D."/>
            <person name="Magnuson J.K."/>
            <person name="James T.Y."/>
            <person name="O'Malley M.A."/>
            <person name="Stajich J.E."/>
            <person name="Spatafora J.W."/>
            <person name="Visel A."/>
            <person name="Grigoriev I.V."/>
        </authorList>
    </citation>
    <scope>NUCLEOTIDE SEQUENCE [LARGE SCALE GENOMIC DNA]</scope>
    <source>
        <strain evidence="3 4">JEL800</strain>
    </source>
</reference>
<keyword evidence="4" id="KW-1185">Reference proteome</keyword>
<sequence>MRIKLKPRRGLTVLLTAAALVFMLSWLGWLRWLTRREVKVDGVDRSQEPGLESVLEDSKDSKDSKGANDRLARALVSNSDWEPRHLVDLRAKDKVDYGECGAWNSLAFFSDAGPILHCAALDSLASKLVLDPQSSYLDKIRKVRTATNNLRHSNNPRMWNFIDRETPRPLVVNNPELLTEITKQKQYRLLEDRNPTRMESDALLKWSNMTTPIILRPSDSNASNTASSIQCGIIDKDIPQRYCDVRNIALKLDTLPVIPSSHKGQDLPLAFGGLEALCHLDENSWFGRGFGGGAAGWMFDGMEILNPKETEEIKCDLWLETPVFFISRWDTTNPYQFHQDALNTFIVYSLLNLTTDTTIQPILLDARNSDGPYTAAWSHIFTSSRRLMDIRQLSMEAQTQWSQTNGGAQWTSDKSPNLCFKKAVFGIHGGISPMSRDGKIQKKCRDAPLFTAFRQFLLGRARFWASVTSGDDLDAPSWLPLPSSNTVVDTVLEKQVRRLYKIGSQSSLENAERQAKSTIVVTYALRQAQTSHGPLSDTTMFGEQYQGASGNSTSPPYQSISGKEPELKRKVENEASLINRIRNVVDSFPSSKTTWKTENSLKIKFRSVDFATLSFSDQIAVAHGTDLFIGPHGAVFAYLLYLRKLPLAGVLELKPPERGMTNQQFHNLALRMGHRYEYASIGKSVSDDQMGDILGKVELLLEAIAKSRNHFQ</sequence>
<dbReference type="Pfam" id="PF04577">
    <property type="entry name" value="Glyco_transf_61"/>
    <property type="match status" value="1"/>
</dbReference>
<dbReference type="OrthoDB" id="529273at2759"/>
<evidence type="ECO:0000313" key="3">
    <source>
        <dbReference type="EMBL" id="ORY39649.1"/>
    </source>
</evidence>
<comment type="caution">
    <text evidence="3">The sequence shown here is derived from an EMBL/GenBank/DDBJ whole genome shotgun (WGS) entry which is preliminary data.</text>
</comment>
<dbReference type="AlphaFoldDB" id="A0A1Y2BY01"/>
<evidence type="ECO:0000313" key="4">
    <source>
        <dbReference type="Proteomes" id="UP000193642"/>
    </source>
</evidence>
<dbReference type="InterPro" id="IPR049625">
    <property type="entry name" value="Glyco_transf_61_cat"/>
</dbReference>